<evidence type="ECO:0000313" key="6">
    <source>
        <dbReference type="EMBL" id="KAG8383668.1"/>
    </source>
</evidence>
<keyword evidence="7" id="KW-1185">Reference proteome</keyword>
<keyword evidence="3" id="KW-0326">Glycosidase</keyword>
<dbReference type="InterPro" id="IPR001360">
    <property type="entry name" value="Glyco_hydro_1"/>
</dbReference>
<dbReference type="PANTHER" id="PTHR10353:SF137">
    <property type="entry name" value="MYROSINASE 3-RELATED"/>
    <property type="match status" value="1"/>
</dbReference>
<proteinExistence type="inferred from homology"/>
<dbReference type="Gene3D" id="3.20.20.80">
    <property type="entry name" value="Glycosidases"/>
    <property type="match status" value="2"/>
</dbReference>
<organism evidence="6 7">
    <name type="scientific">Buddleja alternifolia</name>
    <dbReference type="NCBI Taxonomy" id="168488"/>
    <lineage>
        <taxon>Eukaryota</taxon>
        <taxon>Viridiplantae</taxon>
        <taxon>Streptophyta</taxon>
        <taxon>Embryophyta</taxon>
        <taxon>Tracheophyta</taxon>
        <taxon>Spermatophyta</taxon>
        <taxon>Magnoliopsida</taxon>
        <taxon>eudicotyledons</taxon>
        <taxon>Gunneridae</taxon>
        <taxon>Pentapetalae</taxon>
        <taxon>asterids</taxon>
        <taxon>lamiids</taxon>
        <taxon>Lamiales</taxon>
        <taxon>Scrophulariaceae</taxon>
        <taxon>Buddlejeae</taxon>
        <taxon>Buddleja</taxon>
    </lineage>
</organism>
<dbReference type="GO" id="GO:0005975">
    <property type="term" value="P:carbohydrate metabolic process"/>
    <property type="evidence" value="ECO:0007669"/>
    <property type="project" value="InterPro"/>
</dbReference>
<evidence type="ECO:0008006" key="8">
    <source>
        <dbReference type="Google" id="ProtNLM"/>
    </source>
</evidence>
<evidence type="ECO:0000256" key="5">
    <source>
        <dbReference type="SAM" id="MobiDB-lite"/>
    </source>
</evidence>
<feature type="region of interest" description="Disordered" evidence="5">
    <location>
        <begin position="346"/>
        <end position="368"/>
    </location>
</feature>
<protein>
    <recommendedName>
        <fullName evidence="8">Beta-glucosidase</fullName>
    </recommendedName>
</protein>
<dbReference type="Proteomes" id="UP000826271">
    <property type="component" value="Unassembled WGS sequence"/>
</dbReference>
<comment type="similarity">
    <text evidence="1 4">Belongs to the glycosyl hydrolase 1 family.</text>
</comment>
<gene>
    <name evidence="6" type="ORF">BUALT_Bualt04G0037800</name>
</gene>
<comment type="caution">
    <text evidence="6">The sequence shown here is derived from an EMBL/GenBank/DDBJ whole genome shotgun (WGS) entry which is preliminary data.</text>
</comment>
<dbReference type="GO" id="GO:0008422">
    <property type="term" value="F:beta-glucosidase activity"/>
    <property type="evidence" value="ECO:0007669"/>
    <property type="project" value="TreeGrafter"/>
</dbReference>
<evidence type="ECO:0000256" key="3">
    <source>
        <dbReference type="ARBA" id="ARBA00023295"/>
    </source>
</evidence>
<keyword evidence="2" id="KW-0378">Hydrolase</keyword>
<dbReference type="InterPro" id="IPR017853">
    <property type="entry name" value="GH"/>
</dbReference>
<evidence type="ECO:0000256" key="4">
    <source>
        <dbReference type="RuleBase" id="RU003690"/>
    </source>
</evidence>
<dbReference type="PANTHER" id="PTHR10353">
    <property type="entry name" value="GLYCOSYL HYDROLASE"/>
    <property type="match status" value="1"/>
</dbReference>
<dbReference type="SUPFAM" id="SSF51445">
    <property type="entry name" value="(Trans)glycosidases"/>
    <property type="match status" value="1"/>
</dbReference>
<reference evidence="6" key="1">
    <citation type="submission" date="2019-10" db="EMBL/GenBank/DDBJ databases">
        <authorList>
            <person name="Zhang R."/>
            <person name="Pan Y."/>
            <person name="Wang J."/>
            <person name="Ma R."/>
            <person name="Yu S."/>
        </authorList>
    </citation>
    <scope>NUCLEOTIDE SEQUENCE</scope>
    <source>
        <strain evidence="6">LA-IB0</strain>
        <tissue evidence="6">Leaf</tissue>
    </source>
</reference>
<dbReference type="PRINTS" id="PR00131">
    <property type="entry name" value="GLHYDRLASE1"/>
</dbReference>
<dbReference type="Pfam" id="PF00232">
    <property type="entry name" value="Glyco_hydro_1"/>
    <property type="match status" value="2"/>
</dbReference>
<name>A0AAV6XN39_9LAMI</name>
<evidence type="ECO:0000313" key="7">
    <source>
        <dbReference type="Proteomes" id="UP000826271"/>
    </source>
</evidence>
<evidence type="ECO:0000256" key="1">
    <source>
        <dbReference type="ARBA" id="ARBA00010838"/>
    </source>
</evidence>
<dbReference type="AlphaFoldDB" id="A0AAV6XN39"/>
<sequence length="368" mass="41742">MSHGPFVLMDIYAGGIFPLSTTPITPALASALISSEDFCPASITADLNIAISQTNLVSAFSSTRRTNNHTPSGNSFVPYRACYDADVLLSAHQSISTSNSSNGNNTRSMKPNHANDELLAHAEAVNLYRTQFKGHPEGKIGITLVSHWFVPLNEQGERDQEAAQRALDFMLGWFLDPIMRADDPNPEVEDGYYKDQQVKIHFKRNGVAIGPQAGSDWLYVVPRGIRKLLHYVNNTYKCDRLLPIYITENAREACVDPMRVKYYQDHLANIRRAMREGVDVKGYFAWTWCDNFEWNIGYDVRFGLMYVDFMNGLTRYPKQSAMWFTKFLTRKNSCIDPKKRNIMKLTAPAGNEDVEDDDEAEKRLKTTE</sequence>
<dbReference type="EMBL" id="WHWC01000004">
    <property type="protein sequence ID" value="KAG8383668.1"/>
    <property type="molecule type" value="Genomic_DNA"/>
</dbReference>
<evidence type="ECO:0000256" key="2">
    <source>
        <dbReference type="ARBA" id="ARBA00022801"/>
    </source>
</evidence>
<accession>A0AAV6XN39</accession>